<organism evidence="2 3">
    <name type="scientific">Rossellomorea aquimaris</name>
    <dbReference type="NCBI Taxonomy" id="189382"/>
    <lineage>
        <taxon>Bacteria</taxon>
        <taxon>Bacillati</taxon>
        <taxon>Bacillota</taxon>
        <taxon>Bacilli</taxon>
        <taxon>Bacillales</taxon>
        <taxon>Bacillaceae</taxon>
        <taxon>Rossellomorea</taxon>
    </lineage>
</organism>
<evidence type="ECO:0000313" key="3">
    <source>
        <dbReference type="Proteomes" id="UP000325054"/>
    </source>
</evidence>
<keyword evidence="1" id="KW-1133">Transmembrane helix</keyword>
<feature type="transmembrane region" description="Helical" evidence="1">
    <location>
        <begin position="78"/>
        <end position="96"/>
    </location>
</feature>
<feature type="transmembrane region" description="Helical" evidence="1">
    <location>
        <begin position="54"/>
        <end position="72"/>
    </location>
</feature>
<accession>A0A5D4TTX1</accession>
<dbReference type="RefSeq" id="WP_148991917.1">
    <property type="nucleotide sequence ID" value="NZ_VTEW01000008.1"/>
</dbReference>
<dbReference type="Proteomes" id="UP000325054">
    <property type="component" value="Unassembled WGS sequence"/>
</dbReference>
<gene>
    <name evidence="2" type="ORF">FZC80_12040</name>
</gene>
<protein>
    <submittedName>
        <fullName evidence="2">Uncharacterized protein</fullName>
    </submittedName>
</protein>
<evidence type="ECO:0000313" key="2">
    <source>
        <dbReference type="EMBL" id="TYS78479.1"/>
    </source>
</evidence>
<reference evidence="2 3" key="1">
    <citation type="submission" date="2019-08" db="EMBL/GenBank/DDBJ databases">
        <title>Bacillus genomes from the desert of Cuatro Cienegas, Coahuila.</title>
        <authorList>
            <person name="Olmedo-Alvarez G."/>
        </authorList>
    </citation>
    <scope>NUCLEOTIDE SEQUENCE [LARGE SCALE GENOMIC DNA]</scope>
    <source>
        <strain evidence="2 3">CH451a_14T</strain>
    </source>
</reference>
<feature type="transmembrane region" description="Helical" evidence="1">
    <location>
        <begin position="6"/>
        <end position="23"/>
    </location>
</feature>
<dbReference type="OrthoDB" id="2427022at2"/>
<name>A0A5D4TTX1_9BACI</name>
<dbReference type="EMBL" id="VTEW01000008">
    <property type="protein sequence ID" value="TYS78479.1"/>
    <property type="molecule type" value="Genomic_DNA"/>
</dbReference>
<keyword evidence="1" id="KW-0472">Membrane</keyword>
<sequence length="104" mass="11094">MAWVNLSLVTLVLMTVMGPVINLPRLKAILNAVNEEKGTAPSAEVMDKIRDRTLWNSVIIMTMLLVGILFLMTVKTTAAGSVITLGVAVVIGSIAAKKNSVTPF</sequence>
<comment type="caution">
    <text evidence="2">The sequence shown here is derived from an EMBL/GenBank/DDBJ whole genome shotgun (WGS) entry which is preliminary data.</text>
</comment>
<proteinExistence type="predicted"/>
<keyword evidence="1" id="KW-0812">Transmembrane</keyword>
<evidence type="ECO:0000256" key="1">
    <source>
        <dbReference type="SAM" id="Phobius"/>
    </source>
</evidence>
<dbReference type="AlphaFoldDB" id="A0A5D4TTX1"/>